<dbReference type="PROSITE" id="PS00191">
    <property type="entry name" value="CYTOCHROME_B5_1"/>
    <property type="match status" value="1"/>
</dbReference>
<reference evidence="9" key="1">
    <citation type="submission" date="2022-01" db="UniProtKB">
        <authorList>
            <consortium name="EnsemblMetazoa"/>
        </authorList>
    </citation>
    <scope>IDENTIFICATION</scope>
</reference>
<dbReference type="InterPro" id="IPR018506">
    <property type="entry name" value="Cyt_B5_heme-BS"/>
</dbReference>
<dbReference type="Gene3D" id="3.10.120.10">
    <property type="entry name" value="Cytochrome b5-like heme/steroid binding domain"/>
    <property type="match status" value="1"/>
</dbReference>
<evidence type="ECO:0000256" key="6">
    <source>
        <dbReference type="RuleBase" id="RU362121"/>
    </source>
</evidence>
<dbReference type="PANTHER" id="PTHR46237:SF1">
    <property type="entry name" value="CYTOCHROME B5 REDUCTASE 4"/>
    <property type="match status" value="1"/>
</dbReference>
<dbReference type="FunFam" id="3.40.50.80:FF:000021">
    <property type="entry name" value="Cytochrome b5 reductase 4"/>
    <property type="match status" value="1"/>
</dbReference>
<keyword evidence="5 6" id="KW-0408">Iron</keyword>
<evidence type="ECO:0000313" key="10">
    <source>
        <dbReference type="Proteomes" id="UP000494040"/>
    </source>
</evidence>
<feature type="domain" description="Cytochrome b5 heme-binding" evidence="7">
    <location>
        <begin position="20"/>
        <end position="96"/>
    </location>
</feature>
<evidence type="ECO:0000256" key="4">
    <source>
        <dbReference type="ARBA" id="ARBA00023002"/>
    </source>
</evidence>
<dbReference type="InterPro" id="IPR036400">
    <property type="entry name" value="Cyt_B5-like_heme/steroid_sf"/>
</dbReference>
<sequence length="466" mass="53150">MDWIRLGNSGIDMSGTEGKIIKVTKEELAKHNTKDDAWICIRGKVYNVTRYLEFHPGGVVELMKGAGIDATSLFDSVHSWVNYDSLLKKCLVGTLVSGVVDSQIFQTPAPSTSFKNNTNNEKQTFPSSVTKFDWYQKINGVVFVFHLNQPVRKLHLNNKTDGELWVYFEEIWLGWKLLSKVEWPPSVTLVLVKADLSLEIKFRKDILDSWGRLVTLSPGEKPPPPSKAQLKIVEINPINHNVYIIGLTYVNSVFNYIPLGFHISLSANIKDTEVERQYTPISNLLTEFPFDVTLMVKSYPEGAFSSWFTSLKINDVVTSSMPIGSFSPQLLTDVTHLVLFAAGTGLTPMVRLIQWALQLKKIINVKLLFFNRSERDIVWREEFNTLTRVDTRFTVEHILSQPDPTWSGKQGYLTLQMMQIFIPDFSKEALQPYFVCVCGPIAFTQLAERYLQDMNYDAGRYFCFRG</sequence>
<dbReference type="PRINTS" id="PR00406">
    <property type="entry name" value="CYTB5RDTASE"/>
</dbReference>
<dbReference type="GeneID" id="106665027"/>
<dbReference type="InterPro" id="IPR017927">
    <property type="entry name" value="FAD-bd_FR_type"/>
</dbReference>
<dbReference type="SUPFAM" id="SSF52343">
    <property type="entry name" value="Ferredoxin reductase-like, C-terminal NADP-linked domain"/>
    <property type="match status" value="1"/>
</dbReference>
<keyword evidence="2 6" id="KW-0349">Heme</keyword>
<dbReference type="RefSeq" id="XP_014246651.1">
    <property type="nucleotide sequence ID" value="XM_014391165.2"/>
</dbReference>
<evidence type="ECO:0000256" key="2">
    <source>
        <dbReference type="ARBA" id="ARBA00022617"/>
    </source>
</evidence>
<dbReference type="Pfam" id="PF00970">
    <property type="entry name" value="FAD_binding_6"/>
    <property type="match status" value="1"/>
</dbReference>
<dbReference type="InterPro" id="IPR039261">
    <property type="entry name" value="FNR_nucleotide-bd"/>
</dbReference>
<dbReference type="Pfam" id="PF00173">
    <property type="entry name" value="Cyt-b5"/>
    <property type="match status" value="1"/>
</dbReference>
<dbReference type="Gene3D" id="2.40.30.10">
    <property type="entry name" value="Translation factors"/>
    <property type="match status" value="1"/>
</dbReference>
<dbReference type="GO" id="GO:0046872">
    <property type="term" value="F:metal ion binding"/>
    <property type="evidence" value="ECO:0007669"/>
    <property type="project" value="UniProtKB-UniRule"/>
</dbReference>
<comment type="similarity">
    <text evidence="1">Belongs to the flavoprotein pyridine nucleotide cytochrome reductase family.</text>
</comment>
<dbReference type="InterPro" id="IPR051872">
    <property type="entry name" value="Cytochrome_b5/Flavoprotein_Rdt"/>
</dbReference>
<dbReference type="PROSITE" id="PS51384">
    <property type="entry name" value="FAD_FR"/>
    <property type="match status" value="1"/>
</dbReference>
<dbReference type="OrthoDB" id="432299at2759"/>
<dbReference type="FunFam" id="3.10.120.10:FF:000001">
    <property type="entry name" value="Cytochrome b5 reductase 4"/>
    <property type="match status" value="1"/>
</dbReference>
<proteinExistence type="inferred from homology"/>
<name>A0A8I6RHZ4_CIMLE</name>
<dbReference type="Gene3D" id="3.40.50.80">
    <property type="entry name" value="Nucleotide-binding domain of ferredoxin-NADP reductase (FNR) module"/>
    <property type="match status" value="1"/>
</dbReference>
<dbReference type="Proteomes" id="UP000494040">
    <property type="component" value="Unassembled WGS sequence"/>
</dbReference>
<dbReference type="PANTHER" id="PTHR46237">
    <property type="entry name" value="CYTOCHROME B5 REDUCTASE 4 FAMILY MEMBER"/>
    <property type="match status" value="1"/>
</dbReference>
<dbReference type="GO" id="GO:0005737">
    <property type="term" value="C:cytoplasm"/>
    <property type="evidence" value="ECO:0007669"/>
    <property type="project" value="TreeGrafter"/>
</dbReference>
<dbReference type="AlphaFoldDB" id="A0A8I6RHZ4"/>
<keyword evidence="3 6" id="KW-0479">Metal-binding</keyword>
<protein>
    <recommendedName>
        <fullName evidence="11">Cytochrome-b5 reductase</fullName>
    </recommendedName>
</protein>
<evidence type="ECO:0000256" key="5">
    <source>
        <dbReference type="ARBA" id="ARBA00023004"/>
    </source>
</evidence>
<organism evidence="9 10">
    <name type="scientific">Cimex lectularius</name>
    <name type="common">Bed bug</name>
    <name type="synonym">Acanthia lectularia</name>
    <dbReference type="NCBI Taxonomy" id="79782"/>
    <lineage>
        <taxon>Eukaryota</taxon>
        <taxon>Metazoa</taxon>
        <taxon>Ecdysozoa</taxon>
        <taxon>Arthropoda</taxon>
        <taxon>Hexapoda</taxon>
        <taxon>Insecta</taxon>
        <taxon>Pterygota</taxon>
        <taxon>Neoptera</taxon>
        <taxon>Paraneoptera</taxon>
        <taxon>Hemiptera</taxon>
        <taxon>Heteroptera</taxon>
        <taxon>Panheteroptera</taxon>
        <taxon>Cimicomorpha</taxon>
        <taxon>Cimicidae</taxon>
        <taxon>Cimex</taxon>
    </lineage>
</organism>
<dbReference type="GO" id="GO:0020037">
    <property type="term" value="F:heme binding"/>
    <property type="evidence" value="ECO:0007669"/>
    <property type="project" value="UniProtKB-UniRule"/>
</dbReference>
<evidence type="ECO:0000259" key="7">
    <source>
        <dbReference type="PROSITE" id="PS50255"/>
    </source>
</evidence>
<keyword evidence="4" id="KW-0560">Oxidoreductase</keyword>
<evidence type="ECO:0000313" key="9">
    <source>
        <dbReference type="EnsemblMetazoa" id="XP_014246651.1"/>
    </source>
</evidence>
<dbReference type="SMART" id="SM01117">
    <property type="entry name" value="Cyt-b5"/>
    <property type="match status" value="1"/>
</dbReference>
<dbReference type="SUPFAM" id="SSF63380">
    <property type="entry name" value="Riboflavin synthase domain-like"/>
    <property type="match status" value="1"/>
</dbReference>
<evidence type="ECO:0008006" key="11">
    <source>
        <dbReference type="Google" id="ProtNLM"/>
    </source>
</evidence>
<dbReference type="SUPFAM" id="SSF55856">
    <property type="entry name" value="Cytochrome b5-like heme/steroid binding domain"/>
    <property type="match status" value="1"/>
</dbReference>
<accession>A0A8I6RHZ4</accession>
<dbReference type="InterPro" id="IPR008333">
    <property type="entry name" value="Cbr1-like_FAD-bd_dom"/>
</dbReference>
<keyword evidence="10" id="KW-1185">Reference proteome</keyword>
<feature type="domain" description="FAD-binding FR-type" evidence="8">
    <location>
        <begin position="225"/>
        <end position="329"/>
    </location>
</feature>
<dbReference type="InterPro" id="IPR001199">
    <property type="entry name" value="Cyt_B5-like_heme/steroid-bd"/>
</dbReference>
<comment type="similarity">
    <text evidence="6">Belongs to the cytochrome b5 family.</text>
</comment>
<evidence type="ECO:0000259" key="8">
    <source>
        <dbReference type="PROSITE" id="PS51384"/>
    </source>
</evidence>
<evidence type="ECO:0000256" key="1">
    <source>
        <dbReference type="ARBA" id="ARBA00006105"/>
    </source>
</evidence>
<dbReference type="InterPro" id="IPR017938">
    <property type="entry name" value="Riboflavin_synthase-like_b-brl"/>
</dbReference>
<dbReference type="InterPro" id="IPR001433">
    <property type="entry name" value="OxRdtase_FAD/NAD-bd"/>
</dbReference>
<dbReference type="GO" id="GO:0004128">
    <property type="term" value="F:cytochrome-b5 reductase activity, acting on NAD(P)H"/>
    <property type="evidence" value="ECO:0007669"/>
    <property type="project" value="TreeGrafter"/>
</dbReference>
<dbReference type="CDD" id="cd06183">
    <property type="entry name" value="cyt_b5_reduct_like"/>
    <property type="match status" value="1"/>
</dbReference>
<dbReference type="PROSITE" id="PS50255">
    <property type="entry name" value="CYTOCHROME_B5_2"/>
    <property type="match status" value="1"/>
</dbReference>
<dbReference type="EnsemblMetazoa" id="XM_014391165.2">
    <property type="protein sequence ID" value="XP_014246651.1"/>
    <property type="gene ID" value="LOC106665027"/>
</dbReference>
<evidence type="ECO:0000256" key="3">
    <source>
        <dbReference type="ARBA" id="ARBA00022723"/>
    </source>
</evidence>
<dbReference type="Pfam" id="PF00175">
    <property type="entry name" value="NAD_binding_1"/>
    <property type="match status" value="1"/>
</dbReference>